<name>A0AA88KM61_NAELO</name>
<accession>A0AA88KM61</accession>
<evidence type="ECO:0000313" key="4">
    <source>
        <dbReference type="Proteomes" id="UP000816034"/>
    </source>
</evidence>
<dbReference type="EMBL" id="PYSW02000013">
    <property type="protein sequence ID" value="KAG2387323.1"/>
    <property type="molecule type" value="Genomic_DNA"/>
</dbReference>
<keyword evidence="1" id="KW-0812">Transmembrane</keyword>
<feature type="chain" id="PRO_5041656702" evidence="2">
    <location>
        <begin position="27"/>
        <end position="191"/>
    </location>
</feature>
<feature type="transmembrane region" description="Helical" evidence="1">
    <location>
        <begin position="170"/>
        <end position="190"/>
    </location>
</feature>
<evidence type="ECO:0000256" key="1">
    <source>
        <dbReference type="SAM" id="Phobius"/>
    </source>
</evidence>
<gene>
    <name evidence="3" type="ORF">C9374_001655</name>
</gene>
<proteinExistence type="predicted"/>
<feature type="signal peptide" evidence="2">
    <location>
        <begin position="1"/>
        <end position="26"/>
    </location>
</feature>
<organism evidence="3 4">
    <name type="scientific">Naegleria lovaniensis</name>
    <name type="common">Amoeba</name>
    <dbReference type="NCBI Taxonomy" id="51637"/>
    <lineage>
        <taxon>Eukaryota</taxon>
        <taxon>Discoba</taxon>
        <taxon>Heterolobosea</taxon>
        <taxon>Tetramitia</taxon>
        <taxon>Eutetramitia</taxon>
        <taxon>Vahlkampfiidae</taxon>
        <taxon>Naegleria</taxon>
    </lineage>
</organism>
<dbReference type="RefSeq" id="XP_044551315.1">
    <property type="nucleotide sequence ID" value="XM_044690986.1"/>
</dbReference>
<keyword evidence="1" id="KW-0472">Membrane</keyword>
<keyword evidence="4" id="KW-1185">Reference proteome</keyword>
<sequence length="191" mass="20472">MHPLRSSILLAVIGAIMMFVMSQVQAQYQLNQVFAGLTCGGKAVVSVYTTSSSCKNVTCSTDVSAYVGSFSSTTACSSTMRTKPVVGEYMMTFFRDSACSGTPSSSSIISLDTCIPAANQTYGSVMYKGCKNIVTYTDRNCQTEQMTAPIANIDCMSGIQVQCSGAAQLFLHKASSIFMMMMIAVLMVLFM</sequence>
<keyword evidence="1" id="KW-1133">Transmembrane helix</keyword>
<keyword evidence="2" id="KW-0732">Signal</keyword>
<dbReference type="GeneID" id="68094111"/>
<protein>
    <submittedName>
        <fullName evidence="3">Uncharacterized protein</fullName>
    </submittedName>
</protein>
<evidence type="ECO:0000313" key="3">
    <source>
        <dbReference type="EMBL" id="KAG2387323.1"/>
    </source>
</evidence>
<dbReference type="Proteomes" id="UP000816034">
    <property type="component" value="Unassembled WGS sequence"/>
</dbReference>
<comment type="caution">
    <text evidence="3">The sequence shown here is derived from an EMBL/GenBank/DDBJ whole genome shotgun (WGS) entry which is preliminary data.</text>
</comment>
<evidence type="ECO:0000256" key="2">
    <source>
        <dbReference type="SAM" id="SignalP"/>
    </source>
</evidence>
<reference evidence="3 4" key="1">
    <citation type="journal article" date="2018" name="BMC Genomics">
        <title>The genome of Naegleria lovaniensis, the basis for a comparative approach to unravel pathogenicity factors of the human pathogenic amoeba N. fowleri.</title>
        <authorList>
            <person name="Liechti N."/>
            <person name="Schurch N."/>
            <person name="Bruggmann R."/>
            <person name="Wittwer M."/>
        </authorList>
    </citation>
    <scope>NUCLEOTIDE SEQUENCE [LARGE SCALE GENOMIC DNA]</scope>
    <source>
        <strain evidence="3 4">ATCC 30569</strain>
    </source>
</reference>
<dbReference type="AlphaFoldDB" id="A0AA88KM61"/>